<name>Q5ATE1_EMENI</name>
<gene>
    <name evidence="1" type="ORF">ANIA_08439</name>
</gene>
<reference evidence="2" key="2">
    <citation type="journal article" date="2009" name="Fungal Genet. Biol.">
        <title>The 2008 update of the Aspergillus nidulans genome annotation: a community effort.</title>
        <authorList>
            <person name="Wortman J.R."/>
            <person name="Gilsenan J.M."/>
            <person name="Joardar V."/>
            <person name="Deegan J."/>
            <person name="Clutterbuck J."/>
            <person name="Andersen M.R."/>
            <person name="Archer D."/>
            <person name="Bencina M."/>
            <person name="Braus G."/>
            <person name="Coutinho P."/>
            <person name="von Dohren H."/>
            <person name="Doonan J."/>
            <person name="Driessen A.J."/>
            <person name="Durek P."/>
            <person name="Espeso E."/>
            <person name="Fekete E."/>
            <person name="Flipphi M."/>
            <person name="Estrada C.G."/>
            <person name="Geysens S."/>
            <person name="Goldman G."/>
            <person name="de Groot P.W."/>
            <person name="Hansen K."/>
            <person name="Harris S.D."/>
            <person name="Heinekamp T."/>
            <person name="Helmstaedt K."/>
            <person name="Henrissat B."/>
            <person name="Hofmann G."/>
            <person name="Homan T."/>
            <person name="Horio T."/>
            <person name="Horiuchi H."/>
            <person name="James S."/>
            <person name="Jones M."/>
            <person name="Karaffa L."/>
            <person name="Karanyi Z."/>
            <person name="Kato M."/>
            <person name="Keller N."/>
            <person name="Kelly D.E."/>
            <person name="Kiel J.A."/>
            <person name="Kim J.M."/>
            <person name="van der Klei I.J."/>
            <person name="Klis F.M."/>
            <person name="Kovalchuk A."/>
            <person name="Krasevec N."/>
            <person name="Kubicek C.P."/>
            <person name="Liu B."/>
            <person name="Maccabe A."/>
            <person name="Meyer V."/>
            <person name="Mirabito P."/>
            <person name="Miskei M."/>
            <person name="Mos M."/>
            <person name="Mullins J."/>
            <person name="Nelson D.R."/>
            <person name="Nielsen J."/>
            <person name="Oakley B.R."/>
            <person name="Osmani S.A."/>
            <person name="Pakula T."/>
            <person name="Paszewski A."/>
            <person name="Paulsen I."/>
            <person name="Pilsyk S."/>
            <person name="Pocsi I."/>
            <person name="Punt P.J."/>
            <person name="Ram A.F."/>
            <person name="Ren Q."/>
            <person name="Robellet X."/>
            <person name="Robson G."/>
            <person name="Seiboth B."/>
            <person name="van Solingen P."/>
            <person name="Specht T."/>
            <person name="Sun J."/>
            <person name="Taheri-Talesh N."/>
            <person name="Takeshita N."/>
            <person name="Ussery D."/>
            <person name="vanKuyk P.A."/>
            <person name="Visser H."/>
            <person name="van de Vondervoort P.J."/>
            <person name="de Vries R.P."/>
            <person name="Walton J."/>
            <person name="Xiang X."/>
            <person name="Xiong Y."/>
            <person name="Zeng A.P."/>
            <person name="Brandt B.W."/>
            <person name="Cornell M.J."/>
            <person name="van den Hondel C.A."/>
            <person name="Visser J."/>
            <person name="Oliver S.G."/>
            <person name="Turner G."/>
        </authorList>
    </citation>
    <scope>GENOME REANNOTATION</scope>
    <source>
        <strain evidence="2">FGSC A4 / ATCC 38163 / CBS 112.46 / NRRL 194 / M139</strain>
    </source>
</reference>
<dbReference type="KEGG" id="ani:ANIA_08439"/>
<keyword evidence="2" id="KW-1185">Reference proteome</keyword>
<dbReference type="OMA" id="IIMDYST"/>
<dbReference type="AlphaFoldDB" id="Q5ATE1"/>
<evidence type="ECO:0000313" key="1">
    <source>
        <dbReference type="EMBL" id="CBF80554.1"/>
    </source>
</evidence>
<accession>Q5ATE1</accession>
<dbReference type="InParanoid" id="Q5ATE1"/>
<dbReference type="RefSeq" id="XP_681708.1">
    <property type="nucleotide sequence ID" value="XM_676616.2"/>
</dbReference>
<accession>C8VEE8</accession>
<dbReference type="Proteomes" id="UP000000560">
    <property type="component" value="Chromosome V"/>
</dbReference>
<dbReference type="OrthoDB" id="10629600at2759"/>
<proteinExistence type="predicted"/>
<sequence length="216" mass="23995">MALVYTSYLRLATRVASSPSANSLLIFICSLPPLLLGKHYGKHGTQPETRRNYEREDEQVACGYYQYPLWLSFLLLASTAIELPLILAFHPVTIAYPADILDLPSPGRLTLQVLGLFLMEGLCRRLIRSLVLPVSFKLRKEMDEDQDQEDGEDEHIAEDDIATNAVVDFSTARITLMVGSAILGMPRRGSLTGQLGKLHPLSVAGWAIVDGTWRNL</sequence>
<dbReference type="HOGENOM" id="CLU_1277597_0_0_1"/>
<evidence type="ECO:0000313" key="2">
    <source>
        <dbReference type="Proteomes" id="UP000000560"/>
    </source>
</evidence>
<dbReference type="VEuPathDB" id="FungiDB:AN8439"/>
<dbReference type="GeneID" id="2868651"/>
<dbReference type="EMBL" id="BN001305">
    <property type="protein sequence ID" value="CBF80554.1"/>
    <property type="molecule type" value="Genomic_DNA"/>
</dbReference>
<reference evidence="2" key="1">
    <citation type="journal article" date="2005" name="Nature">
        <title>Sequencing of Aspergillus nidulans and comparative analysis with A. fumigatus and A. oryzae.</title>
        <authorList>
            <person name="Galagan J.E."/>
            <person name="Calvo S.E."/>
            <person name="Cuomo C."/>
            <person name="Ma L.J."/>
            <person name="Wortman J.R."/>
            <person name="Batzoglou S."/>
            <person name="Lee S.I."/>
            <person name="Basturkmen M."/>
            <person name="Spevak C.C."/>
            <person name="Clutterbuck J."/>
            <person name="Kapitonov V."/>
            <person name="Jurka J."/>
            <person name="Scazzocchio C."/>
            <person name="Farman M."/>
            <person name="Butler J."/>
            <person name="Purcell S."/>
            <person name="Harris S."/>
            <person name="Braus G.H."/>
            <person name="Draht O."/>
            <person name="Busch S."/>
            <person name="D'Enfert C."/>
            <person name="Bouchier C."/>
            <person name="Goldman G.H."/>
            <person name="Bell-Pedersen D."/>
            <person name="Griffiths-Jones S."/>
            <person name="Doonan J.H."/>
            <person name="Yu J."/>
            <person name="Vienken K."/>
            <person name="Pain A."/>
            <person name="Freitag M."/>
            <person name="Selker E.U."/>
            <person name="Archer D.B."/>
            <person name="Penalva M.A."/>
            <person name="Oakley B.R."/>
            <person name="Momany M."/>
            <person name="Tanaka T."/>
            <person name="Kumagai T."/>
            <person name="Asai K."/>
            <person name="Machida M."/>
            <person name="Nierman W.C."/>
            <person name="Denning D.W."/>
            <person name="Caddick M."/>
            <person name="Hynes M."/>
            <person name="Paoletti M."/>
            <person name="Fischer R."/>
            <person name="Miller B."/>
            <person name="Dyer P."/>
            <person name="Sachs M.S."/>
            <person name="Osmani S.A."/>
            <person name="Birren B.W."/>
        </authorList>
    </citation>
    <scope>NUCLEOTIDE SEQUENCE [LARGE SCALE GENOMIC DNA]</scope>
    <source>
        <strain evidence="2">FGSC A4 / ATCC 38163 / CBS 112.46 / NRRL 194 / M139</strain>
    </source>
</reference>
<organism evidence="1 2">
    <name type="scientific">Emericella nidulans (strain FGSC A4 / ATCC 38163 / CBS 112.46 / NRRL 194 / M139)</name>
    <name type="common">Aspergillus nidulans</name>
    <dbReference type="NCBI Taxonomy" id="227321"/>
    <lineage>
        <taxon>Eukaryota</taxon>
        <taxon>Fungi</taxon>
        <taxon>Dikarya</taxon>
        <taxon>Ascomycota</taxon>
        <taxon>Pezizomycotina</taxon>
        <taxon>Eurotiomycetes</taxon>
        <taxon>Eurotiomycetidae</taxon>
        <taxon>Eurotiales</taxon>
        <taxon>Aspergillaceae</taxon>
        <taxon>Aspergillus</taxon>
        <taxon>Aspergillus subgen. Nidulantes</taxon>
    </lineage>
</organism>
<protein>
    <submittedName>
        <fullName evidence="1">Uncharacterized protein</fullName>
    </submittedName>
</protein>